<evidence type="ECO:0008006" key="3">
    <source>
        <dbReference type="Google" id="ProtNLM"/>
    </source>
</evidence>
<name>A0A9D2SAP4_9FIRM</name>
<evidence type="ECO:0000313" key="2">
    <source>
        <dbReference type="Proteomes" id="UP000823921"/>
    </source>
</evidence>
<protein>
    <recommendedName>
        <fullName evidence="3">Hpt domain-containing protein</fullName>
    </recommendedName>
</protein>
<dbReference type="Proteomes" id="UP000823921">
    <property type="component" value="Unassembled WGS sequence"/>
</dbReference>
<reference evidence="1" key="2">
    <citation type="submission" date="2021-04" db="EMBL/GenBank/DDBJ databases">
        <authorList>
            <person name="Gilroy R."/>
        </authorList>
    </citation>
    <scope>NUCLEOTIDE SEQUENCE</scope>
    <source>
        <strain evidence="1">CHK192-8294</strain>
    </source>
</reference>
<comment type="caution">
    <text evidence="1">The sequence shown here is derived from an EMBL/GenBank/DDBJ whole genome shotgun (WGS) entry which is preliminary data.</text>
</comment>
<evidence type="ECO:0000313" key="1">
    <source>
        <dbReference type="EMBL" id="HJB80537.1"/>
    </source>
</evidence>
<dbReference type="AlphaFoldDB" id="A0A9D2SAP4"/>
<organism evidence="1 2">
    <name type="scientific">Candidatus Flavonifractor intestinigallinarum</name>
    <dbReference type="NCBI Taxonomy" id="2838586"/>
    <lineage>
        <taxon>Bacteria</taxon>
        <taxon>Bacillati</taxon>
        <taxon>Bacillota</taxon>
        <taxon>Clostridia</taxon>
        <taxon>Eubacteriales</taxon>
        <taxon>Oscillospiraceae</taxon>
        <taxon>Flavonifractor</taxon>
    </lineage>
</organism>
<proteinExistence type="predicted"/>
<gene>
    <name evidence="1" type="ORF">H9712_06095</name>
</gene>
<reference evidence="1" key="1">
    <citation type="journal article" date="2021" name="PeerJ">
        <title>Extensive microbial diversity within the chicken gut microbiome revealed by metagenomics and culture.</title>
        <authorList>
            <person name="Gilroy R."/>
            <person name="Ravi A."/>
            <person name="Getino M."/>
            <person name="Pursley I."/>
            <person name="Horton D.L."/>
            <person name="Alikhan N.F."/>
            <person name="Baker D."/>
            <person name="Gharbi K."/>
            <person name="Hall N."/>
            <person name="Watson M."/>
            <person name="Adriaenssens E.M."/>
            <person name="Foster-Nyarko E."/>
            <person name="Jarju S."/>
            <person name="Secka A."/>
            <person name="Antonio M."/>
            <person name="Oren A."/>
            <person name="Chaudhuri R.R."/>
            <person name="La Ragione R."/>
            <person name="Hildebrand F."/>
            <person name="Pallen M.J."/>
        </authorList>
    </citation>
    <scope>NUCLEOTIDE SEQUENCE</scope>
    <source>
        <strain evidence="1">CHK192-8294</strain>
    </source>
</reference>
<dbReference type="Gene3D" id="1.20.120.160">
    <property type="entry name" value="HPT domain"/>
    <property type="match status" value="1"/>
</dbReference>
<dbReference type="SUPFAM" id="SSF47226">
    <property type="entry name" value="Histidine-containing phosphotransfer domain, HPT domain"/>
    <property type="match status" value="1"/>
</dbReference>
<dbReference type="EMBL" id="DWXO01000060">
    <property type="protein sequence ID" value="HJB80537.1"/>
    <property type="molecule type" value="Genomic_DNA"/>
</dbReference>
<sequence length="131" mass="14501">MEPTAFLDALSRTGVDVPDALARFMGNRDLYLSFLCRLPKALDLNAIRQALRSGQEEDFYARVHELKGMTGNLSVRTLFQPAQLLLEEYRAHGLSRPEHLEPLVEQLSAAAAPLIALIQDYQETSAKGGCS</sequence>
<dbReference type="GO" id="GO:0000160">
    <property type="term" value="P:phosphorelay signal transduction system"/>
    <property type="evidence" value="ECO:0007669"/>
    <property type="project" value="InterPro"/>
</dbReference>
<accession>A0A9D2SAP4</accession>
<dbReference type="InterPro" id="IPR036641">
    <property type="entry name" value="HPT_dom_sf"/>
</dbReference>